<sequence length="183" mass="18709">MGPLGLTAIGALLLVIAEVVVFVLVAQAIGWGWAVLIGLATMLVGAVLLKREGVRAWRRFRAAVGAGRPAGTEVSDGLTGLLGALLLLTPGFITDAVGLLLLVPPVRALAVRQVRNATERRISPAAAGDLFGPRFVRAQRDTAPAPHTGAAPVTGSGGTADGGAVVEGEIVEGEIVDPHPRRP</sequence>
<evidence type="ECO:0000256" key="1">
    <source>
        <dbReference type="SAM" id="MobiDB-lite"/>
    </source>
</evidence>
<protein>
    <submittedName>
        <fullName evidence="3">FxsA family protein</fullName>
    </submittedName>
</protein>
<gene>
    <name evidence="3" type="ORF">Drose_20020</name>
</gene>
<feature type="transmembrane region" description="Helical" evidence="2">
    <location>
        <begin position="29"/>
        <end position="49"/>
    </location>
</feature>
<keyword evidence="2" id="KW-0472">Membrane</keyword>
<keyword evidence="2" id="KW-1133">Transmembrane helix</keyword>
<dbReference type="InterPro" id="IPR007313">
    <property type="entry name" value="FxsA"/>
</dbReference>
<accession>A0ABY5YWG5</accession>
<reference evidence="3" key="1">
    <citation type="submission" date="2021-04" db="EMBL/GenBank/DDBJ databases">
        <title>Biosynthetic gene clusters of Dactylosporangioum roseum.</title>
        <authorList>
            <person name="Hartkoorn R.C."/>
            <person name="Beaudoing E."/>
            <person name="Hot D."/>
            <person name="Moureu S."/>
        </authorList>
    </citation>
    <scope>NUCLEOTIDE SEQUENCE</scope>
    <source>
        <strain evidence="3">NRRL B-16295</strain>
    </source>
</reference>
<dbReference type="PANTHER" id="PTHR35335:SF1">
    <property type="entry name" value="UPF0716 PROTEIN FXSA"/>
    <property type="match status" value="1"/>
</dbReference>
<dbReference type="RefSeq" id="WP_260722849.1">
    <property type="nucleotide sequence ID" value="NZ_BAAABS010000099.1"/>
</dbReference>
<dbReference type="PANTHER" id="PTHR35335">
    <property type="entry name" value="UPF0716 PROTEIN FXSA"/>
    <property type="match status" value="1"/>
</dbReference>
<keyword evidence="4" id="KW-1185">Reference proteome</keyword>
<evidence type="ECO:0000313" key="4">
    <source>
        <dbReference type="Proteomes" id="UP001058271"/>
    </source>
</evidence>
<dbReference type="NCBIfam" id="NF008528">
    <property type="entry name" value="PRK11463.1-2"/>
    <property type="match status" value="1"/>
</dbReference>
<dbReference type="Proteomes" id="UP001058271">
    <property type="component" value="Chromosome"/>
</dbReference>
<organism evidence="3 4">
    <name type="scientific">Dactylosporangium roseum</name>
    <dbReference type="NCBI Taxonomy" id="47989"/>
    <lineage>
        <taxon>Bacteria</taxon>
        <taxon>Bacillati</taxon>
        <taxon>Actinomycetota</taxon>
        <taxon>Actinomycetes</taxon>
        <taxon>Micromonosporales</taxon>
        <taxon>Micromonosporaceae</taxon>
        <taxon>Dactylosporangium</taxon>
    </lineage>
</organism>
<dbReference type="EMBL" id="CP073721">
    <property type="protein sequence ID" value="UWZ33592.1"/>
    <property type="molecule type" value="Genomic_DNA"/>
</dbReference>
<evidence type="ECO:0000313" key="3">
    <source>
        <dbReference type="EMBL" id="UWZ33592.1"/>
    </source>
</evidence>
<evidence type="ECO:0000256" key="2">
    <source>
        <dbReference type="SAM" id="Phobius"/>
    </source>
</evidence>
<proteinExistence type="predicted"/>
<name>A0ABY5YWG5_9ACTN</name>
<feature type="region of interest" description="Disordered" evidence="1">
    <location>
        <begin position="142"/>
        <end position="163"/>
    </location>
</feature>
<keyword evidence="2" id="KW-0812">Transmembrane</keyword>
<dbReference type="Pfam" id="PF04186">
    <property type="entry name" value="FxsA"/>
    <property type="match status" value="1"/>
</dbReference>